<dbReference type="RefSeq" id="WP_394303453.1">
    <property type="nucleotide sequence ID" value="NZ_JBHMQT010000055.1"/>
</dbReference>
<keyword evidence="4" id="KW-1185">Reference proteome</keyword>
<dbReference type="PANTHER" id="PTHR31157">
    <property type="entry name" value="SCP DOMAIN-CONTAINING PROTEIN"/>
    <property type="match status" value="1"/>
</dbReference>
<feature type="signal peptide" evidence="1">
    <location>
        <begin position="1"/>
        <end position="25"/>
    </location>
</feature>
<name>A0ABV6UB51_9ACTN</name>
<reference evidence="3 4" key="1">
    <citation type="submission" date="2024-09" db="EMBL/GenBank/DDBJ databases">
        <authorList>
            <person name="Sun Q."/>
            <person name="Mori K."/>
        </authorList>
    </citation>
    <scope>NUCLEOTIDE SEQUENCE [LARGE SCALE GENOMIC DNA]</scope>
    <source>
        <strain evidence="3 4">TBRC 1851</strain>
    </source>
</reference>
<dbReference type="EMBL" id="JBHMQT010000055">
    <property type="protein sequence ID" value="MFC0865430.1"/>
    <property type="molecule type" value="Genomic_DNA"/>
</dbReference>
<evidence type="ECO:0000259" key="2">
    <source>
        <dbReference type="Pfam" id="PF00188"/>
    </source>
</evidence>
<sequence length="239" mass="25279">MISRIQPAIVTGALLLGLTTAVSLAQPAAAVAPTLQGAGACAKIDMVYRPLSAFPDTARGRGDFGTQWIHIQNAVRCLVNAERTSRNLPPLKQYIGLRRAPALSAATSKHVEAAVSLRWWGKVEPGKNCYPITGNPGMCDPHTNPQTGSTPLSRAQAEGYGRGCASFSVAENTYVGWGHGYVTPRAAVTWWMNSAPHRANILNPAFTELYTEAALGSADPAAGSVTPAVTYVQMFGRCG</sequence>
<dbReference type="CDD" id="cd05379">
    <property type="entry name" value="CAP_bacterial"/>
    <property type="match status" value="1"/>
</dbReference>
<dbReference type="InterPro" id="IPR035940">
    <property type="entry name" value="CAP_sf"/>
</dbReference>
<feature type="domain" description="SCP" evidence="2">
    <location>
        <begin position="79"/>
        <end position="208"/>
    </location>
</feature>
<comment type="caution">
    <text evidence="3">The sequence shown here is derived from an EMBL/GenBank/DDBJ whole genome shotgun (WGS) entry which is preliminary data.</text>
</comment>
<proteinExistence type="predicted"/>
<feature type="chain" id="PRO_5047224048" evidence="1">
    <location>
        <begin position="26"/>
        <end position="239"/>
    </location>
</feature>
<dbReference type="PANTHER" id="PTHR31157:SF1">
    <property type="entry name" value="SCP DOMAIN-CONTAINING PROTEIN"/>
    <property type="match status" value="1"/>
</dbReference>
<dbReference type="Gene3D" id="3.40.33.10">
    <property type="entry name" value="CAP"/>
    <property type="match status" value="1"/>
</dbReference>
<accession>A0ABV6UB51</accession>
<protein>
    <submittedName>
        <fullName evidence="3">CAP domain-containing protein</fullName>
    </submittedName>
</protein>
<evidence type="ECO:0000313" key="4">
    <source>
        <dbReference type="Proteomes" id="UP001589870"/>
    </source>
</evidence>
<organism evidence="3 4">
    <name type="scientific">Sphaerimonospora cavernae</name>
    <dbReference type="NCBI Taxonomy" id="1740611"/>
    <lineage>
        <taxon>Bacteria</taxon>
        <taxon>Bacillati</taxon>
        <taxon>Actinomycetota</taxon>
        <taxon>Actinomycetes</taxon>
        <taxon>Streptosporangiales</taxon>
        <taxon>Streptosporangiaceae</taxon>
        <taxon>Sphaerimonospora</taxon>
    </lineage>
</organism>
<keyword evidence="1" id="KW-0732">Signal</keyword>
<gene>
    <name evidence="3" type="ORF">ACFHYQ_24360</name>
</gene>
<dbReference type="Pfam" id="PF00188">
    <property type="entry name" value="CAP"/>
    <property type="match status" value="1"/>
</dbReference>
<dbReference type="Proteomes" id="UP001589870">
    <property type="component" value="Unassembled WGS sequence"/>
</dbReference>
<evidence type="ECO:0000313" key="3">
    <source>
        <dbReference type="EMBL" id="MFC0865430.1"/>
    </source>
</evidence>
<evidence type="ECO:0000256" key="1">
    <source>
        <dbReference type="SAM" id="SignalP"/>
    </source>
</evidence>
<dbReference type="InterPro" id="IPR014044">
    <property type="entry name" value="CAP_dom"/>
</dbReference>